<keyword evidence="1" id="KW-0732">Signal</keyword>
<dbReference type="EMBL" id="SACM01000003">
    <property type="protein sequence ID" value="RVT85041.1"/>
    <property type="molecule type" value="Genomic_DNA"/>
</dbReference>
<dbReference type="PANTHER" id="PTHR43737">
    <property type="entry name" value="BLL7424 PROTEIN"/>
    <property type="match status" value="1"/>
</dbReference>
<dbReference type="AlphaFoldDB" id="A0A437LI46"/>
<feature type="chain" id="PRO_5019557441" evidence="1">
    <location>
        <begin position="26"/>
        <end position="437"/>
    </location>
</feature>
<reference evidence="2 3" key="1">
    <citation type="submission" date="2019-01" db="EMBL/GenBank/DDBJ databases">
        <authorList>
            <person name="Chen W.-M."/>
        </authorList>
    </citation>
    <scope>NUCLEOTIDE SEQUENCE [LARGE SCALE GENOMIC DNA]</scope>
    <source>
        <strain evidence="2 3">CCP-18</strain>
    </source>
</reference>
<organism evidence="2 3">
    <name type="scientific">Inhella crocodyli</name>
    <dbReference type="NCBI Taxonomy" id="2499851"/>
    <lineage>
        <taxon>Bacteria</taxon>
        <taxon>Pseudomonadati</taxon>
        <taxon>Pseudomonadota</taxon>
        <taxon>Betaproteobacteria</taxon>
        <taxon>Burkholderiales</taxon>
        <taxon>Sphaerotilaceae</taxon>
        <taxon>Inhella</taxon>
    </lineage>
</organism>
<sequence>MHRRHFLQASAAAALAPWAQLQALAETTTGADYKAIVCLFLFGGNDANNWLVPTDGRYSGYQRARPNLALAQSSLRPLAFSNASGYGLHPAWAGVQGLVNAGQASFVANIGPLMVPTTQAQWRARSVPLPANLFSHSDQQGAWQSATVDAPGRSGWGGRLLERSVAEGSANRGYAALSVAGGNLWEAGDRGLTPYRVSSSGRFGFDFYQPSGSDPLSQAVAATLVEARGDPFEQTWLNVMGRALDTQRVLASALANQSLSTPFPDTGLGRQLRTVAQLVAARGALGLSRQCFFASIGGFDTHGDDQLQRQNELFTEIDGAVTAFHAALTAMGLAQQVCLFTASDFGRNLPSNGAGTDHGWGSHQLVVGGPVPGGRLLGRFPTLEVGGPDDAGQGVWIPTTAPDQLGAELARWFGTDAAALAAVFPRAAQFDRIAGWA</sequence>
<evidence type="ECO:0000256" key="1">
    <source>
        <dbReference type="SAM" id="SignalP"/>
    </source>
</evidence>
<dbReference type="OrthoDB" id="9779968at2"/>
<dbReference type="PANTHER" id="PTHR43737:SF1">
    <property type="entry name" value="DUF1501 DOMAIN-CONTAINING PROTEIN"/>
    <property type="match status" value="1"/>
</dbReference>
<proteinExistence type="predicted"/>
<comment type="caution">
    <text evidence="2">The sequence shown here is derived from an EMBL/GenBank/DDBJ whole genome shotgun (WGS) entry which is preliminary data.</text>
</comment>
<keyword evidence="3" id="KW-1185">Reference proteome</keyword>
<name>A0A437LI46_9BURK</name>
<dbReference type="Pfam" id="PF07394">
    <property type="entry name" value="DUF1501"/>
    <property type="match status" value="1"/>
</dbReference>
<dbReference type="Proteomes" id="UP000288587">
    <property type="component" value="Unassembled WGS sequence"/>
</dbReference>
<evidence type="ECO:0000313" key="2">
    <source>
        <dbReference type="EMBL" id="RVT85041.1"/>
    </source>
</evidence>
<evidence type="ECO:0000313" key="3">
    <source>
        <dbReference type="Proteomes" id="UP000288587"/>
    </source>
</evidence>
<dbReference type="RefSeq" id="WP_127683443.1">
    <property type="nucleotide sequence ID" value="NZ_SACM01000003.1"/>
</dbReference>
<protein>
    <submittedName>
        <fullName evidence="2">DUF1501 domain-containing protein</fullName>
    </submittedName>
</protein>
<gene>
    <name evidence="2" type="ORF">EOD73_13065</name>
</gene>
<accession>A0A437LI46</accession>
<dbReference type="InterPro" id="IPR010869">
    <property type="entry name" value="DUF1501"/>
</dbReference>
<feature type="signal peptide" evidence="1">
    <location>
        <begin position="1"/>
        <end position="25"/>
    </location>
</feature>